<organism evidence="8 9">
    <name type="scientific">Colletotrichum destructivum</name>
    <dbReference type="NCBI Taxonomy" id="34406"/>
    <lineage>
        <taxon>Eukaryota</taxon>
        <taxon>Fungi</taxon>
        <taxon>Dikarya</taxon>
        <taxon>Ascomycota</taxon>
        <taxon>Pezizomycotina</taxon>
        <taxon>Sordariomycetes</taxon>
        <taxon>Hypocreomycetidae</taxon>
        <taxon>Glomerellales</taxon>
        <taxon>Glomerellaceae</taxon>
        <taxon>Colletotrichum</taxon>
        <taxon>Colletotrichum destructivum species complex</taxon>
    </lineage>
</organism>
<evidence type="ECO:0000256" key="1">
    <source>
        <dbReference type="ARBA" id="ARBA00022723"/>
    </source>
</evidence>
<keyword evidence="9" id="KW-1185">Reference proteome</keyword>
<gene>
    <name evidence="8" type="ORF">CDEST_14264</name>
</gene>
<dbReference type="InterPro" id="IPR001138">
    <property type="entry name" value="Zn2Cys6_DnaBD"/>
</dbReference>
<dbReference type="RefSeq" id="XP_062786471.1">
    <property type="nucleotide sequence ID" value="XM_062930420.1"/>
</dbReference>
<keyword evidence="1" id="KW-0479">Metal-binding</keyword>
<dbReference type="EMBL" id="CP137314">
    <property type="protein sequence ID" value="WQF89250.1"/>
    <property type="molecule type" value="Genomic_DNA"/>
</dbReference>
<dbReference type="InterPro" id="IPR052360">
    <property type="entry name" value="Transcr_Regulatory_Proteins"/>
</dbReference>
<keyword evidence="6" id="KW-0539">Nucleus</keyword>
<evidence type="ECO:0000313" key="9">
    <source>
        <dbReference type="Proteomes" id="UP001322277"/>
    </source>
</evidence>
<proteinExistence type="predicted"/>
<evidence type="ECO:0000256" key="2">
    <source>
        <dbReference type="ARBA" id="ARBA00022833"/>
    </source>
</evidence>
<keyword evidence="5" id="KW-0804">Transcription</keyword>
<dbReference type="PANTHER" id="PTHR36206">
    <property type="entry name" value="ASPERCRYPTIN BIOSYNTHESIS CLUSTER-SPECIFIC TRANSCRIPTION REGULATOR ATNN-RELATED"/>
    <property type="match status" value="1"/>
</dbReference>
<evidence type="ECO:0000256" key="3">
    <source>
        <dbReference type="ARBA" id="ARBA00023015"/>
    </source>
</evidence>
<name>A0AAX4J1H8_9PEZI</name>
<dbReference type="InterPro" id="IPR021858">
    <property type="entry name" value="Fun_TF"/>
</dbReference>
<keyword evidence="3" id="KW-0805">Transcription regulation</keyword>
<evidence type="ECO:0000256" key="4">
    <source>
        <dbReference type="ARBA" id="ARBA00023125"/>
    </source>
</evidence>
<dbReference type="Pfam" id="PF11951">
    <property type="entry name" value="Fungal_trans_2"/>
    <property type="match status" value="1"/>
</dbReference>
<dbReference type="GeneID" id="87950764"/>
<keyword evidence="2" id="KW-0862">Zinc</keyword>
<dbReference type="KEGG" id="cdet:87950764"/>
<dbReference type="Proteomes" id="UP001322277">
    <property type="component" value="Chromosome 10"/>
</dbReference>
<dbReference type="CDD" id="cd00067">
    <property type="entry name" value="GAL4"/>
    <property type="match status" value="1"/>
</dbReference>
<protein>
    <submittedName>
        <fullName evidence="8">Zn(2)Cys(6) fungal-type DNA-binding domain, fungal transcription factor</fullName>
    </submittedName>
</protein>
<feature type="domain" description="Zn(2)-C6 fungal-type" evidence="7">
    <location>
        <begin position="30"/>
        <end position="76"/>
    </location>
</feature>
<keyword evidence="4 8" id="KW-0238">DNA-binding</keyword>
<dbReference type="GO" id="GO:0003677">
    <property type="term" value="F:DNA binding"/>
    <property type="evidence" value="ECO:0007669"/>
    <property type="project" value="UniProtKB-KW"/>
</dbReference>
<dbReference type="GO" id="GO:0008270">
    <property type="term" value="F:zinc ion binding"/>
    <property type="evidence" value="ECO:0007669"/>
    <property type="project" value="InterPro"/>
</dbReference>
<reference evidence="9" key="1">
    <citation type="journal article" date="2023" name="bioRxiv">
        <title>Complete genome of the Medicago anthracnose fungus, Colletotrichum destructivum, reveals a mini-chromosome-like region within a core chromosome.</title>
        <authorList>
            <person name="Lapalu N."/>
            <person name="Simon A."/>
            <person name="Lu A."/>
            <person name="Plaumann P.-L."/>
            <person name="Amselem J."/>
            <person name="Pigne S."/>
            <person name="Auger A."/>
            <person name="Koch C."/>
            <person name="Dallery J.-F."/>
            <person name="O'Connell R.J."/>
        </authorList>
    </citation>
    <scope>NUCLEOTIDE SEQUENCE [LARGE SCALE GENOMIC DNA]</scope>
    <source>
        <strain evidence="9">CBS 520.97</strain>
    </source>
</reference>
<evidence type="ECO:0000259" key="7">
    <source>
        <dbReference type="SMART" id="SM00066"/>
    </source>
</evidence>
<evidence type="ECO:0000313" key="8">
    <source>
        <dbReference type="EMBL" id="WQF89250.1"/>
    </source>
</evidence>
<evidence type="ECO:0000256" key="6">
    <source>
        <dbReference type="ARBA" id="ARBA00023242"/>
    </source>
</evidence>
<dbReference type="Pfam" id="PF00172">
    <property type="entry name" value="Zn_clus"/>
    <property type="match status" value="1"/>
</dbReference>
<dbReference type="SMART" id="SM00066">
    <property type="entry name" value="GAL4"/>
    <property type="match status" value="1"/>
</dbReference>
<accession>A0AAX4J1H8</accession>
<sequence length="528" mass="59624">MNLRRLDVVSKMSGTMTIRTMSKYTRAYAPKVRTGCLTWVRHVKCDEAKPTCKKCESTRTHYLTCRYQPETGQDSKVVCDGYLATETKQVPQKKSRKTRAPLKNEMLRLVPLPRVCLDPDTLRDLTDRAFFHHFRTFTVPDLALPPNSTCFWDRHVLPLGNAIPAVRYAATALGVAHRSFLLGSSDPSAHDTKAWLETIAVQQYNKAIGHLLPNSTSCGVMDVRTVVVCSLLFYCLENIKGRADESIQHLRSGSRLILSRPPHPLAETGKAGASMDDSMGEIASLFARIGVQASLYKEDEVVPDLRAYMKPVTSDPDNPSQPFRDFTVARDLLDNLDIDLGTYTNRAFVLAKTYKDTILSEVSSELPIYFNGFDPGAAVPRNNATYGPSYADGVDIDPVVGRFRIWRRRFDKTVQQAEKRGATKREFQRMAMLELRRRVWETLLQEVPSGSPEQADRILDQAELVLRSFSKHPTFTLGSDISPSVSFICFYSNDERHRTRALDILRSVHIREAVWDSGSMVKRIELQS</sequence>
<dbReference type="GO" id="GO:0000981">
    <property type="term" value="F:DNA-binding transcription factor activity, RNA polymerase II-specific"/>
    <property type="evidence" value="ECO:0007669"/>
    <property type="project" value="InterPro"/>
</dbReference>
<dbReference type="AlphaFoldDB" id="A0AAX4J1H8"/>
<evidence type="ECO:0000256" key="5">
    <source>
        <dbReference type="ARBA" id="ARBA00023163"/>
    </source>
</evidence>
<dbReference type="PANTHER" id="PTHR36206:SF12">
    <property type="entry name" value="ASPERCRYPTIN BIOSYNTHESIS CLUSTER-SPECIFIC TRANSCRIPTION REGULATOR ATNN-RELATED"/>
    <property type="match status" value="1"/>
</dbReference>